<evidence type="ECO:0000256" key="1">
    <source>
        <dbReference type="SAM" id="Coils"/>
    </source>
</evidence>
<reference evidence="3 4" key="1">
    <citation type="submission" date="2019-02" db="EMBL/GenBank/DDBJ databases">
        <title>Bacteria dissemination in different level of health care in South Africa: the effectiveness of infections prevention and control.</title>
        <authorList>
            <person name="Shobo C."/>
            <person name="Amoako D.G."/>
            <person name="Allam M."/>
            <person name="Ismail A."/>
            <person name="Bester L.A."/>
            <person name="Essack S.Y."/>
        </authorList>
    </citation>
    <scope>NUCLEOTIDE SEQUENCE [LARGE SCALE GENOMIC DNA]</scope>
    <source>
        <strain evidence="3 4">2SIL2</strain>
    </source>
</reference>
<dbReference type="RefSeq" id="WP_137274117.1">
    <property type="nucleotide sequence ID" value="NZ_SIYF01000230.1"/>
</dbReference>
<evidence type="ECO:0000313" key="4">
    <source>
        <dbReference type="Proteomes" id="UP000305511"/>
    </source>
</evidence>
<evidence type="ECO:0000313" key="3">
    <source>
        <dbReference type="EMBL" id="TKK84735.1"/>
    </source>
</evidence>
<evidence type="ECO:0000256" key="2">
    <source>
        <dbReference type="SAM" id="Phobius"/>
    </source>
</evidence>
<feature type="coiled-coil region" evidence="1">
    <location>
        <begin position="6"/>
        <end position="33"/>
    </location>
</feature>
<dbReference type="EMBL" id="SIYF01000230">
    <property type="protein sequence ID" value="TKK84735.1"/>
    <property type="molecule type" value="Genomic_DNA"/>
</dbReference>
<keyword evidence="1" id="KW-0175">Coiled coil</keyword>
<comment type="caution">
    <text evidence="3">The sequence shown here is derived from an EMBL/GenBank/DDBJ whole genome shotgun (WGS) entry which is preliminary data.</text>
</comment>
<accession>A0A4U3M713</accession>
<sequence length="171" mass="20814">METINLLQRKEAMKKLRKETKRLNRQRKKLRYKKALLLKCTKYRFRFVQYVFYLWAKYFDIFLALIFISGLFYVCGMSLNVLKFDENSIFIGILSELFIWFGEFSCFMIFTFILIILSFLYVQKYVVLSDTFNFYEDLKESIRVLDSNIVDVEKRIFRNEKELKEKGDLLQ</sequence>
<keyword evidence="2" id="KW-0472">Membrane</keyword>
<gene>
    <name evidence="3" type="ORF">EY666_09860</name>
</gene>
<dbReference type="Proteomes" id="UP000305511">
    <property type="component" value="Unassembled WGS sequence"/>
</dbReference>
<proteinExistence type="predicted"/>
<dbReference type="AlphaFoldDB" id="A0A4U3M713"/>
<keyword evidence="2" id="KW-1133">Transmembrane helix</keyword>
<organism evidence="3 4">
    <name type="scientific">Enterococcus faecalis</name>
    <name type="common">Streptococcus faecalis</name>
    <dbReference type="NCBI Taxonomy" id="1351"/>
    <lineage>
        <taxon>Bacteria</taxon>
        <taxon>Bacillati</taxon>
        <taxon>Bacillota</taxon>
        <taxon>Bacilli</taxon>
        <taxon>Lactobacillales</taxon>
        <taxon>Enterococcaceae</taxon>
        <taxon>Enterococcus</taxon>
    </lineage>
</organism>
<feature type="transmembrane region" description="Helical" evidence="2">
    <location>
        <begin position="61"/>
        <end position="82"/>
    </location>
</feature>
<keyword evidence="2" id="KW-0812">Transmembrane</keyword>
<protein>
    <submittedName>
        <fullName evidence="3">Uncharacterized protein</fullName>
    </submittedName>
</protein>
<feature type="transmembrane region" description="Helical" evidence="2">
    <location>
        <begin position="89"/>
        <end position="122"/>
    </location>
</feature>
<name>A0A4U3M713_ENTFL</name>